<name>A0ACB8C6A6_DERSI</name>
<comment type="caution">
    <text evidence="1">The sequence shown here is derived from an EMBL/GenBank/DDBJ whole genome shotgun (WGS) entry which is preliminary data.</text>
</comment>
<reference evidence="1" key="1">
    <citation type="submission" date="2020-05" db="EMBL/GenBank/DDBJ databases">
        <title>Large-scale comparative analyses of tick genomes elucidate their genetic diversity and vector capacities.</title>
        <authorList>
            <person name="Jia N."/>
            <person name="Wang J."/>
            <person name="Shi W."/>
            <person name="Du L."/>
            <person name="Sun Y."/>
            <person name="Zhan W."/>
            <person name="Jiang J."/>
            <person name="Wang Q."/>
            <person name="Zhang B."/>
            <person name="Ji P."/>
            <person name="Sakyi L.B."/>
            <person name="Cui X."/>
            <person name="Yuan T."/>
            <person name="Jiang B."/>
            <person name="Yang W."/>
            <person name="Lam T.T.-Y."/>
            <person name="Chang Q."/>
            <person name="Ding S."/>
            <person name="Wang X."/>
            <person name="Zhu J."/>
            <person name="Ruan X."/>
            <person name="Zhao L."/>
            <person name="Wei J."/>
            <person name="Que T."/>
            <person name="Du C."/>
            <person name="Cheng J."/>
            <person name="Dai P."/>
            <person name="Han X."/>
            <person name="Huang E."/>
            <person name="Gao Y."/>
            <person name="Liu J."/>
            <person name="Shao H."/>
            <person name="Ye R."/>
            <person name="Li L."/>
            <person name="Wei W."/>
            <person name="Wang X."/>
            <person name="Wang C."/>
            <person name="Yang T."/>
            <person name="Huo Q."/>
            <person name="Li W."/>
            <person name="Guo W."/>
            <person name="Chen H."/>
            <person name="Zhou L."/>
            <person name="Ni X."/>
            <person name="Tian J."/>
            <person name="Zhou Y."/>
            <person name="Sheng Y."/>
            <person name="Liu T."/>
            <person name="Pan Y."/>
            <person name="Xia L."/>
            <person name="Li J."/>
            <person name="Zhao F."/>
            <person name="Cao W."/>
        </authorList>
    </citation>
    <scope>NUCLEOTIDE SEQUENCE</scope>
    <source>
        <strain evidence="1">Dsil-2018</strain>
    </source>
</reference>
<evidence type="ECO:0000313" key="2">
    <source>
        <dbReference type="Proteomes" id="UP000821865"/>
    </source>
</evidence>
<keyword evidence="2" id="KW-1185">Reference proteome</keyword>
<accession>A0ACB8C6A6</accession>
<dbReference type="EMBL" id="CM023478">
    <property type="protein sequence ID" value="KAH7934388.1"/>
    <property type="molecule type" value="Genomic_DNA"/>
</dbReference>
<organism evidence="1 2">
    <name type="scientific">Dermacentor silvarum</name>
    <name type="common">Tick</name>
    <dbReference type="NCBI Taxonomy" id="543639"/>
    <lineage>
        <taxon>Eukaryota</taxon>
        <taxon>Metazoa</taxon>
        <taxon>Ecdysozoa</taxon>
        <taxon>Arthropoda</taxon>
        <taxon>Chelicerata</taxon>
        <taxon>Arachnida</taxon>
        <taxon>Acari</taxon>
        <taxon>Parasitiformes</taxon>
        <taxon>Ixodida</taxon>
        <taxon>Ixodoidea</taxon>
        <taxon>Ixodidae</taxon>
        <taxon>Rhipicephalinae</taxon>
        <taxon>Dermacentor</taxon>
    </lineage>
</organism>
<protein>
    <submittedName>
        <fullName evidence="1">Uncharacterized protein</fullName>
    </submittedName>
</protein>
<dbReference type="Proteomes" id="UP000821865">
    <property type="component" value="Chromosome 9"/>
</dbReference>
<sequence length="1064" mass="117338">MSERANDSRPILQLGRVPCSLRSTSTPALAGQPLQLRGHNTEVKTMSHNGDYEVFPTDEWKSQLDFDRPCGAMNSEEICWLCGELTAWNRAMHALSFELVETIPGTLLLRVLPNVEVDREPPVTVTRDASFLTSWLLCHHICIQELDVRCAIRNSAPADQPSFPIHVRPPSSTLSCRRLRRLNITENAGARLNLLDVDAVIGLETLSIDAAETNRHFAAEIEALLERNQHTLKKVYICEHSPQRRDGLGTVESLVACEFLTLKSPHNKSRMPDMDAMVRLMSASAALKEVTAQPILQGEVSVIAKALATNFTLTKLALYVETRGSIEELFRALEVNKSLKELLLYCCVFINTSCMRAVASALRNNTSLRALYMGVVFLDDCEGLGQWSEALTKNCTLQFLRIYSGNIPMSDISALCKSLQVNKSLKKLLLPGVMGSEEERTSLARQLLADQCYDRVQLGPWTEPYLRILSPVLASSHSSPEQLWLPDIGQLSHDSVSILFNALASSKRVNSLTVDVKHGPDARVALLCETLKKNRSIEFLRIDIEDGHSANDILLALTANAAVVELDITLRVAAAEETMAAFSSMLSRNNAITDLSAWLHVDVPRRFMEAIAQGMSANRLVVNFKCWAGNNACVPSAILESVRRNKSALNRAVEFVLQRREDRHSAECFELFSNRCCLLTHLTETSGLSDVEARLEVTAARHRLREKYFVHAGVVRRSLVCWPADVTQIDALNSDCWCAIARYLRAQVFDVVVSTGNSPETIVDATASIVGLAEVYCVQHRGGLNFQVTVKSTASMTLIVDAGCLVIGGEHCQVVSVGSQVTNVNCLFLPSFVPNEVLIHGTVTIRQVSVCQRWSYEPMTWRAHGRALRSDGDDHHNICPQLPACLWSPVAAPATTTVHSAPQRSVAVVASVATKAKDVTVHVGVAGMVTLRSCALCGAHTRTLLQDASAAVAAARDAVTKEIASTPRQPAWENDKEDANSSGSRSTPCSPFRKGSRRWSGSWFPFVRLFPTYDRRRLTLRTVSLERPLRGVLFNNRCVRLLPTSGQLDKRGCATVTDISPCLY</sequence>
<gene>
    <name evidence="1" type="ORF">HPB49_025416</name>
</gene>
<proteinExistence type="predicted"/>
<evidence type="ECO:0000313" key="1">
    <source>
        <dbReference type="EMBL" id="KAH7934388.1"/>
    </source>
</evidence>